<sequence length="137" mass="15536">GDFIDYPTSRGDDDADDDGDELSEDDADDEDKEESSDNEEEEEEHLAPIVPAPALHSSISASKDSDQTEPFEVGESSVAATARQIRPALTINDSRRAEDRLIGRPRRERRYFRTLSTTYMREVAHSRDYCTQIMDYC</sequence>
<name>A0A699UB07_TANCI</name>
<dbReference type="AlphaFoldDB" id="A0A699UB07"/>
<protein>
    <submittedName>
        <fullName evidence="2">Uncharacterized protein</fullName>
    </submittedName>
</protein>
<organism evidence="2">
    <name type="scientific">Tanacetum cinerariifolium</name>
    <name type="common">Dalmatian daisy</name>
    <name type="synonym">Chrysanthemum cinerariifolium</name>
    <dbReference type="NCBI Taxonomy" id="118510"/>
    <lineage>
        <taxon>Eukaryota</taxon>
        <taxon>Viridiplantae</taxon>
        <taxon>Streptophyta</taxon>
        <taxon>Embryophyta</taxon>
        <taxon>Tracheophyta</taxon>
        <taxon>Spermatophyta</taxon>
        <taxon>Magnoliopsida</taxon>
        <taxon>eudicotyledons</taxon>
        <taxon>Gunneridae</taxon>
        <taxon>Pentapetalae</taxon>
        <taxon>asterids</taxon>
        <taxon>campanulids</taxon>
        <taxon>Asterales</taxon>
        <taxon>Asteraceae</taxon>
        <taxon>Asteroideae</taxon>
        <taxon>Anthemideae</taxon>
        <taxon>Anthemidinae</taxon>
        <taxon>Tanacetum</taxon>
    </lineage>
</organism>
<comment type="caution">
    <text evidence="2">The sequence shown here is derived from an EMBL/GenBank/DDBJ whole genome shotgun (WGS) entry which is preliminary data.</text>
</comment>
<reference evidence="2" key="1">
    <citation type="journal article" date="2019" name="Sci. Rep.">
        <title>Draft genome of Tanacetum cinerariifolium, the natural source of mosquito coil.</title>
        <authorList>
            <person name="Yamashiro T."/>
            <person name="Shiraishi A."/>
            <person name="Satake H."/>
            <person name="Nakayama K."/>
        </authorList>
    </citation>
    <scope>NUCLEOTIDE SEQUENCE</scope>
</reference>
<dbReference type="EMBL" id="BKCJ011308630">
    <property type="protein sequence ID" value="GFD18609.1"/>
    <property type="molecule type" value="Genomic_DNA"/>
</dbReference>
<evidence type="ECO:0000256" key="1">
    <source>
        <dbReference type="SAM" id="MobiDB-lite"/>
    </source>
</evidence>
<evidence type="ECO:0000313" key="2">
    <source>
        <dbReference type="EMBL" id="GFD18609.1"/>
    </source>
</evidence>
<feature type="compositionally biased region" description="Acidic residues" evidence="1">
    <location>
        <begin position="13"/>
        <end position="44"/>
    </location>
</feature>
<accession>A0A699UB07</accession>
<feature type="region of interest" description="Disordered" evidence="1">
    <location>
        <begin position="1"/>
        <end position="83"/>
    </location>
</feature>
<proteinExistence type="predicted"/>
<gene>
    <name evidence="2" type="ORF">Tci_890578</name>
</gene>
<feature type="non-terminal residue" evidence="2">
    <location>
        <position position="1"/>
    </location>
</feature>